<name>A0A7J6WPL0_THATH</name>
<dbReference type="PROSITE" id="PS50994">
    <property type="entry name" value="INTEGRASE"/>
    <property type="match status" value="1"/>
</dbReference>
<dbReference type="Gene3D" id="3.30.420.10">
    <property type="entry name" value="Ribonuclease H-like superfamily/Ribonuclease H"/>
    <property type="match status" value="1"/>
</dbReference>
<dbReference type="EMBL" id="JABWDY010012152">
    <property type="protein sequence ID" value="KAF5199311.1"/>
    <property type="molecule type" value="Genomic_DNA"/>
</dbReference>
<comment type="caution">
    <text evidence="2">The sequence shown here is derived from an EMBL/GenBank/DDBJ whole genome shotgun (WGS) entry which is preliminary data.</text>
</comment>
<sequence length="259" mass="29891">MSPVLSVSGYRYYVLFTDDFTRYTWIFPMRNKNEVLTHFQTFLDRVRNIFNSTTHYFQSDGGGEYVNNLFTAFCNRMGIHHRLSCPHTPEQNGLAERKHCHIADMARTLLATSNAPLNLWVEAVSTAVYLINRLPTPVLQWASPYFRLFGQSPSYVDLRTFGCACYPHLGDYVTNKLLPRSVECVFLGYSPHHKGYRCLDPVTNRVYISRHVRFDELVIPFAHCVQDSPSAPTPEYVELDLVPVLPIFVLQVVPQFQLY</sequence>
<dbReference type="GO" id="GO:0015074">
    <property type="term" value="P:DNA integration"/>
    <property type="evidence" value="ECO:0007669"/>
    <property type="project" value="InterPro"/>
</dbReference>
<evidence type="ECO:0000313" key="2">
    <source>
        <dbReference type="EMBL" id="KAF5199311.1"/>
    </source>
</evidence>
<organism evidence="2 3">
    <name type="scientific">Thalictrum thalictroides</name>
    <name type="common">Rue-anemone</name>
    <name type="synonym">Anemone thalictroides</name>
    <dbReference type="NCBI Taxonomy" id="46969"/>
    <lineage>
        <taxon>Eukaryota</taxon>
        <taxon>Viridiplantae</taxon>
        <taxon>Streptophyta</taxon>
        <taxon>Embryophyta</taxon>
        <taxon>Tracheophyta</taxon>
        <taxon>Spermatophyta</taxon>
        <taxon>Magnoliopsida</taxon>
        <taxon>Ranunculales</taxon>
        <taxon>Ranunculaceae</taxon>
        <taxon>Thalictroideae</taxon>
        <taxon>Thalictrum</taxon>
    </lineage>
</organism>
<keyword evidence="3" id="KW-1185">Reference proteome</keyword>
<protein>
    <submittedName>
        <fullName evidence="2">Retrovirus-related pol polyprotein from transposon tnt 1-94</fullName>
    </submittedName>
</protein>
<dbReference type="OrthoDB" id="1938465at2759"/>
<dbReference type="Pfam" id="PF25597">
    <property type="entry name" value="SH3_retrovirus"/>
    <property type="match status" value="1"/>
</dbReference>
<dbReference type="InterPro" id="IPR001584">
    <property type="entry name" value="Integrase_cat-core"/>
</dbReference>
<accession>A0A7J6WPL0</accession>
<reference evidence="2 3" key="1">
    <citation type="submission" date="2020-06" db="EMBL/GenBank/DDBJ databases">
        <title>Transcriptomic and genomic resources for Thalictrum thalictroides and T. hernandezii: Facilitating candidate gene discovery in an emerging model plant lineage.</title>
        <authorList>
            <person name="Arias T."/>
            <person name="Riano-Pachon D.M."/>
            <person name="Di Stilio V.S."/>
        </authorList>
    </citation>
    <scope>NUCLEOTIDE SEQUENCE [LARGE SCALE GENOMIC DNA]</scope>
    <source>
        <strain evidence="3">cv. WT478/WT964</strain>
        <tissue evidence="2">Leaves</tissue>
    </source>
</reference>
<dbReference type="AlphaFoldDB" id="A0A7J6WPL0"/>
<proteinExistence type="predicted"/>
<evidence type="ECO:0000313" key="3">
    <source>
        <dbReference type="Proteomes" id="UP000554482"/>
    </source>
</evidence>
<dbReference type="InterPro" id="IPR057670">
    <property type="entry name" value="SH3_retrovirus"/>
</dbReference>
<feature type="domain" description="Integrase catalytic" evidence="1">
    <location>
        <begin position="1"/>
        <end position="152"/>
    </location>
</feature>
<dbReference type="InterPro" id="IPR012337">
    <property type="entry name" value="RNaseH-like_sf"/>
</dbReference>
<dbReference type="PANTHER" id="PTHR42648">
    <property type="entry name" value="TRANSPOSASE, PUTATIVE-RELATED"/>
    <property type="match status" value="1"/>
</dbReference>
<dbReference type="GO" id="GO:0003676">
    <property type="term" value="F:nucleic acid binding"/>
    <property type="evidence" value="ECO:0007669"/>
    <property type="project" value="InterPro"/>
</dbReference>
<dbReference type="InterPro" id="IPR036397">
    <property type="entry name" value="RNaseH_sf"/>
</dbReference>
<dbReference type="SUPFAM" id="SSF53098">
    <property type="entry name" value="Ribonuclease H-like"/>
    <property type="match status" value="1"/>
</dbReference>
<dbReference type="Proteomes" id="UP000554482">
    <property type="component" value="Unassembled WGS sequence"/>
</dbReference>
<dbReference type="Pfam" id="PF00665">
    <property type="entry name" value="rve"/>
    <property type="match status" value="1"/>
</dbReference>
<gene>
    <name evidence="2" type="ORF">FRX31_011106</name>
</gene>
<dbReference type="InterPro" id="IPR039537">
    <property type="entry name" value="Retrotran_Ty1/copia-like"/>
</dbReference>
<dbReference type="PANTHER" id="PTHR42648:SF26">
    <property type="entry name" value="INTEGRASE CATALYTIC DOMAIN-CONTAINING PROTEIN"/>
    <property type="match status" value="1"/>
</dbReference>
<evidence type="ECO:0000259" key="1">
    <source>
        <dbReference type="PROSITE" id="PS50994"/>
    </source>
</evidence>